<protein>
    <submittedName>
        <fullName evidence="1">Uncharacterized protein</fullName>
    </submittedName>
</protein>
<dbReference type="Proteomes" id="UP000293846">
    <property type="component" value="Unassembled WGS sequence"/>
</dbReference>
<gene>
    <name evidence="1" type="ORF">E0Y62_26635</name>
</gene>
<comment type="caution">
    <text evidence="1">The sequence shown here is derived from an EMBL/GenBank/DDBJ whole genome shotgun (WGS) entry which is preliminary data.</text>
</comment>
<evidence type="ECO:0000313" key="2">
    <source>
        <dbReference type="Proteomes" id="UP000293846"/>
    </source>
</evidence>
<organism evidence="1 2">
    <name type="scientific">Cytobacillus praedii</name>
    <dbReference type="NCBI Taxonomy" id="1742358"/>
    <lineage>
        <taxon>Bacteria</taxon>
        <taxon>Bacillati</taxon>
        <taxon>Bacillota</taxon>
        <taxon>Bacilli</taxon>
        <taxon>Bacillales</taxon>
        <taxon>Bacillaceae</taxon>
        <taxon>Cytobacillus</taxon>
    </lineage>
</organism>
<accession>A0A4R1ALN6</accession>
<proteinExistence type="predicted"/>
<dbReference type="AlphaFoldDB" id="A0A4R1ALN6"/>
<sequence length="77" mass="8655">MNDSIHVIDCICYIETDDKPVIGDYVISSEQIGIPRIYKVYFATEGKTVLGKYSRGHTNLSKCKTLKRVNSKGSELN</sequence>
<name>A0A4R1ALN6_9BACI</name>
<dbReference type="EMBL" id="SJTH01000106">
    <property type="protein sequence ID" value="TCJ00503.1"/>
    <property type="molecule type" value="Genomic_DNA"/>
</dbReference>
<reference evidence="1 2" key="1">
    <citation type="submission" date="2019-03" db="EMBL/GenBank/DDBJ databases">
        <authorList>
            <person name="Jensen L."/>
            <person name="Storgaard J."/>
            <person name="Sulaj E."/>
            <person name="Schramm A."/>
            <person name="Marshall I.P.G."/>
        </authorList>
    </citation>
    <scope>NUCLEOTIDE SEQUENCE [LARGE SCALE GENOMIC DNA]</scope>
    <source>
        <strain evidence="1 2">2017H2G3</strain>
    </source>
</reference>
<evidence type="ECO:0000313" key="1">
    <source>
        <dbReference type="EMBL" id="TCJ00503.1"/>
    </source>
</evidence>
<dbReference type="RefSeq" id="WP_131239565.1">
    <property type="nucleotide sequence ID" value="NZ_SJTH01000106.1"/>
</dbReference>
<dbReference type="OrthoDB" id="2907224at2"/>
<keyword evidence="2" id="KW-1185">Reference proteome</keyword>